<feature type="signal peptide" evidence="1">
    <location>
        <begin position="1"/>
        <end position="22"/>
    </location>
</feature>
<dbReference type="Proteomes" id="UP001479436">
    <property type="component" value="Unassembled WGS sequence"/>
</dbReference>
<name>A0ABR2VNL2_9FUNG</name>
<keyword evidence="1" id="KW-0732">Signal</keyword>
<organism evidence="2 3">
    <name type="scientific">Basidiobolus ranarum</name>
    <dbReference type="NCBI Taxonomy" id="34480"/>
    <lineage>
        <taxon>Eukaryota</taxon>
        <taxon>Fungi</taxon>
        <taxon>Fungi incertae sedis</taxon>
        <taxon>Zoopagomycota</taxon>
        <taxon>Entomophthoromycotina</taxon>
        <taxon>Basidiobolomycetes</taxon>
        <taxon>Basidiobolales</taxon>
        <taxon>Basidiobolaceae</taxon>
        <taxon>Basidiobolus</taxon>
    </lineage>
</organism>
<evidence type="ECO:0000313" key="2">
    <source>
        <dbReference type="EMBL" id="KAK9686349.1"/>
    </source>
</evidence>
<dbReference type="EMBL" id="JASJQH010008843">
    <property type="protein sequence ID" value="KAK9686349.1"/>
    <property type="molecule type" value="Genomic_DNA"/>
</dbReference>
<evidence type="ECO:0000313" key="3">
    <source>
        <dbReference type="Proteomes" id="UP001479436"/>
    </source>
</evidence>
<keyword evidence="3" id="KW-1185">Reference proteome</keyword>
<sequence>MDSSLFIVVSILLTILHVLVEIRDVSRWEQTSRRLVALITPKQPIANIIDGRHPRAPKYMKLGYHCGIGF</sequence>
<proteinExistence type="predicted"/>
<feature type="chain" id="PRO_5047443277" evidence="1">
    <location>
        <begin position="23"/>
        <end position="70"/>
    </location>
</feature>
<comment type="caution">
    <text evidence="2">The sequence shown here is derived from an EMBL/GenBank/DDBJ whole genome shotgun (WGS) entry which is preliminary data.</text>
</comment>
<evidence type="ECO:0000256" key="1">
    <source>
        <dbReference type="SAM" id="SignalP"/>
    </source>
</evidence>
<reference evidence="2 3" key="1">
    <citation type="submission" date="2023-04" db="EMBL/GenBank/DDBJ databases">
        <title>Genome of Basidiobolus ranarum AG-B5.</title>
        <authorList>
            <person name="Stajich J.E."/>
            <person name="Carter-House D."/>
            <person name="Gryganskyi A."/>
        </authorList>
    </citation>
    <scope>NUCLEOTIDE SEQUENCE [LARGE SCALE GENOMIC DNA]</scope>
    <source>
        <strain evidence="2 3">AG-B5</strain>
    </source>
</reference>
<protein>
    <submittedName>
        <fullName evidence="2">Uncharacterized protein</fullName>
    </submittedName>
</protein>
<accession>A0ABR2VNL2</accession>
<gene>
    <name evidence="2" type="ORF">K7432_015183</name>
</gene>